<dbReference type="InterPro" id="IPR057251">
    <property type="entry name" value="FP_C"/>
</dbReference>
<protein>
    <submittedName>
        <fullName evidence="3">Uncharacterized protein LOC111359599</fullName>
    </submittedName>
</protein>
<dbReference type="Proteomes" id="UP000301870">
    <property type="component" value="Chromosome 29"/>
</dbReference>
<dbReference type="GeneID" id="111359599"/>
<evidence type="ECO:0000313" key="2">
    <source>
        <dbReference type="Proteomes" id="UP000301870"/>
    </source>
</evidence>
<dbReference type="InterPro" id="IPR011011">
    <property type="entry name" value="Znf_FYVE_PHD"/>
</dbReference>
<proteinExistence type="predicted"/>
<sequence length="310" mass="34974">MKTCALCNIGFSDGVQCAACKGYLDFGCAGISENGWRRLGSDRRSTWKCPACRISSPSPSPALTPEPVSIETVLHEIRDIKAQLINLPCLLESIKTMKEELNSLKVSHDFNSGQLQDFSTRLTGLETRMVTLERLQDSVQSLQSDVDTIKSEQAASDQRSRLNNIEIKGIPLRKDENLFSILDKVSDGVKFALPRTQINYISRVPTYNSREKSIIVGFLNRYVKEDFVAAARLCRDLSTRDLGFDGPSNRIFVNDHLNSGSKKLLNKTRLLAKERDFRYVWVKHSKIHVRRQDGSPVIIISSERDLNKLN</sequence>
<keyword evidence="2" id="KW-1185">Reference proteome</keyword>
<name>A0A9J7EMC2_SPOLT</name>
<dbReference type="SUPFAM" id="SSF57903">
    <property type="entry name" value="FYVE/PHD zinc finger"/>
    <property type="match status" value="1"/>
</dbReference>
<evidence type="ECO:0000313" key="3">
    <source>
        <dbReference type="RefSeq" id="XP_022830959.1"/>
    </source>
</evidence>
<organism evidence="2 3">
    <name type="scientific">Spodoptera litura</name>
    <name type="common">Asian cotton leafworm</name>
    <dbReference type="NCBI Taxonomy" id="69820"/>
    <lineage>
        <taxon>Eukaryota</taxon>
        <taxon>Metazoa</taxon>
        <taxon>Ecdysozoa</taxon>
        <taxon>Arthropoda</taxon>
        <taxon>Hexapoda</taxon>
        <taxon>Insecta</taxon>
        <taxon>Pterygota</taxon>
        <taxon>Neoptera</taxon>
        <taxon>Endopterygota</taxon>
        <taxon>Lepidoptera</taxon>
        <taxon>Glossata</taxon>
        <taxon>Ditrysia</taxon>
        <taxon>Noctuoidea</taxon>
        <taxon>Noctuidae</taxon>
        <taxon>Amphipyrinae</taxon>
        <taxon>Spodoptera</taxon>
    </lineage>
</organism>
<dbReference type="AlphaFoldDB" id="A0A9J7EMC2"/>
<feature type="domain" description="FP protein C-terminal" evidence="1">
    <location>
        <begin position="262"/>
        <end position="309"/>
    </location>
</feature>
<gene>
    <name evidence="3" type="primary">LOC111359599</name>
</gene>
<dbReference type="Pfam" id="PF25298">
    <property type="entry name" value="Baculo_FP_2nd"/>
    <property type="match status" value="1"/>
</dbReference>
<reference evidence="3" key="1">
    <citation type="submission" date="2025-08" db="UniProtKB">
        <authorList>
            <consortium name="RefSeq"/>
        </authorList>
    </citation>
    <scope>IDENTIFICATION</scope>
    <source>
        <strain evidence="3">Ishihara</strain>
        <tissue evidence="3">Whole body</tissue>
    </source>
</reference>
<dbReference type="RefSeq" id="XP_022830959.1">
    <property type="nucleotide sequence ID" value="XM_022975191.1"/>
</dbReference>
<dbReference type="KEGG" id="sliu:111359599"/>
<accession>A0A9J7EMC2</accession>
<dbReference type="OrthoDB" id="5989141at2759"/>
<evidence type="ECO:0000259" key="1">
    <source>
        <dbReference type="Pfam" id="PF25298"/>
    </source>
</evidence>